<feature type="transmembrane region" description="Helical" evidence="8">
    <location>
        <begin position="268"/>
        <end position="287"/>
    </location>
</feature>
<sequence length="372" mass="41501">MKTYVFPFYVKLACVLISILLLGYLAILGHTILTPLIFGFLCSVLLLPFANFLENRLKFPRSLSSLVSSVTLVLLIAALLILLGTQLSSLAKDWPAFKEQVLTSTADLQLWVSKTFHINNQDQINYINEAASKSLSTGTTILSKTLMSLSSVFLLLLFSFLYTFFILFHRRLIIKFLVKSFKEKHSDTVYEVIYQIQYIIKRYVVGLVLQMVIVTILACTAFYFIGVKYSFLLGLITGIFNIIPYIGIFTALVLTVLITFATSSATHVLFVIITLVAIHVIDGNFIMPKIVGSKVQINALIALIGLVLGEMIWGITGMFLSIPIIAIMKVVFDRVPELKPWGMLLGEEDEVAIPLEPKAEKLTDAISEGEKD</sequence>
<dbReference type="RefSeq" id="WP_345231925.1">
    <property type="nucleotide sequence ID" value="NZ_BAABIQ010000035.1"/>
</dbReference>
<evidence type="ECO:0000256" key="6">
    <source>
        <dbReference type="ARBA" id="ARBA00022989"/>
    </source>
</evidence>
<feature type="transmembrane region" description="Helical" evidence="8">
    <location>
        <begin position="7"/>
        <end position="27"/>
    </location>
</feature>
<reference evidence="10" key="1">
    <citation type="journal article" date="2019" name="Int. J. Syst. Evol. Microbiol.">
        <title>The Global Catalogue of Microorganisms (GCM) 10K type strain sequencing project: providing services to taxonomists for standard genome sequencing and annotation.</title>
        <authorList>
            <consortium name="The Broad Institute Genomics Platform"/>
            <consortium name="The Broad Institute Genome Sequencing Center for Infectious Disease"/>
            <person name="Wu L."/>
            <person name="Ma J."/>
        </authorList>
    </citation>
    <scope>NUCLEOTIDE SEQUENCE [LARGE SCALE GENOMIC DNA]</scope>
    <source>
        <strain evidence="10">JCM 18200</strain>
    </source>
</reference>
<keyword evidence="6 8" id="KW-1133">Transmembrane helix</keyword>
<dbReference type="EMBL" id="BAABIQ010000035">
    <property type="protein sequence ID" value="GAA4794009.1"/>
    <property type="molecule type" value="Genomic_DNA"/>
</dbReference>
<keyword evidence="5 8" id="KW-0812">Transmembrane</keyword>
<proteinExistence type="inferred from homology"/>
<evidence type="ECO:0000256" key="1">
    <source>
        <dbReference type="ARBA" id="ARBA00004651"/>
    </source>
</evidence>
<name>A0ABP9BFW5_9SPHI</name>
<gene>
    <name evidence="9" type="ORF">GCM10023231_22940</name>
</gene>
<evidence type="ECO:0000256" key="2">
    <source>
        <dbReference type="ARBA" id="ARBA00009773"/>
    </source>
</evidence>
<evidence type="ECO:0000256" key="3">
    <source>
        <dbReference type="ARBA" id="ARBA00022448"/>
    </source>
</evidence>
<evidence type="ECO:0000313" key="10">
    <source>
        <dbReference type="Proteomes" id="UP001501411"/>
    </source>
</evidence>
<dbReference type="PANTHER" id="PTHR21716:SF53">
    <property type="entry name" value="PERMEASE PERM-RELATED"/>
    <property type="match status" value="1"/>
</dbReference>
<feature type="transmembrane region" description="Helical" evidence="8">
    <location>
        <begin position="33"/>
        <end position="53"/>
    </location>
</feature>
<feature type="transmembrane region" description="Helical" evidence="8">
    <location>
        <begin position="203"/>
        <end position="225"/>
    </location>
</feature>
<evidence type="ECO:0000256" key="4">
    <source>
        <dbReference type="ARBA" id="ARBA00022475"/>
    </source>
</evidence>
<evidence type="ECO:0000256" key="8">
    <source>
        <dbReference type="SAM" id="Phobius"/>
    </source>
</evidence>
<dbReference type="PANTHER" id="PTHR21716">
    <property type="entry name" value="TRANSMEMBRANE PROTEIN"/>
    <property type="match status" value="1"/>
</dbReference>
<accession>A0ABP9BFW5</accession>
<keyword evidence="4" id="KW-1003">Cell membrane</keyword>
<evidence type="ECO:0000313" key="9">
    <source>
        <dbReference type="EMBL" id="GAA4794009.1"/>
    </source>
</evidence>
<feature type="transmembrane region" description="Helical" evidence="8">
    <location>
        <begin position="146"/>
        <end position="168"/>
    </location>
</feature>
<evidence type="ECO:0000256" key="7">
    <source>
        <dbReference type="ARBA" id="ARBA00023136"/>
    </source>
</evidence>
<feature type="transmembrane region" description="Helical" evidence="8">
    <location>
        <begin position="231"/>
        <end position="261"/>
    </location>
</feature>
<comment type="subcellular location">
    <subcellularLocation>
        <location evidence="1">Cell membrane</location>
        <topology evidence="1">Multi-pass membrane protein</topology>
    </subcellularLocation>
</comment>
<feature type="transmembrane region" description="Helical" evidence="8">
    <location>
        <begin position="299"/>
        <end position="332"/>
    </location>
</feature>
<dbReference type="InterPro" id="IPR002549">
    <property type="entry name" value="AI-2E-like"/>
</dbReference>
<protein>
    <submittedName>
        <fullName evidence="9">AI-2E family transporter</fullName>
    </submittedName>
</protein>
<dbReference type="Pfam" id="PF01594">
    <property type="entry name" value="AI-2E_transport"/>
    <property type="match status" value="1"/>
</dbReference>
<feature type="transmembrane region" description="Helical" evidence="8">
    <location>
        <begin position="65"/>
        <end position="85"/>
    </location>
</feature>
<dbReference type="Proteomes" id="UP001501411">
    <property type="component" value="Unassembled WGS sequence"/>
</dbReference>
<keyword evidence="10" id="KW-1185">Reference proteome</keyword>
<comment type="caution">
    <text evidence="9">The sequence shown here is derived from an EMBL/GenBank/DDBJ whole genome shotgun (WGS) entry which is preliminary data.</text>
</comment>
<keyword evidence="3" id="KW-0813">Transport</keyword>
<keyword evidence="7 8" id="KW-0472">Membrane</keyword>
<evidence type="ECO:0000256" key="5">
    <source>
        <dbReference type="ARBA" id="ARBA00022692"/>
    </source>
</evidence>
<organism evidence="9 10">
    <name type="scientific">Olivibacter ginsenosidimutans</name>
    <dbReference type="NCBI Taxonomy" id="1176537"/>
    <lineage>
        <taxon>Bacteria</taxon>
        <taxon>Pseudomonadati</taxon>
        <taxon>Bacteroidota</taxon>
        <taxon>Sphingobacteriia</taxon>
        <taxon>Sphingobacteriales</taxon>
        <taxon>Sphingobacteriaceae</taxon>
        <taxon>Olivibacter</taxon>
    </lineage>
</organism>
<comment type="similarity">
    <text evidence="2">Belongs to the autoinducer-2 exporter (AI-2E) (TC 2.A.86) family.</text>
</comment>